<protein>
    <submittedName>
        <fullName evidence="5">Sulfurtransferase</fullName>
    </submittedName>
</protein>
<dbReference type="PANTHER" id="PTHR43855:SF1">
    <property type="entry name" value="THIOSULFATE SULFURTRANSFERASE"/>
    <property type="match status" value="1"/>
</dbReference>
<keyword evidence="3" id="KW-0732">Signal</keyword>
<evidence type="ECO:0000259" key="4">
    <source>
        <dbReference type="PROSITE" id="PS50206"/>
    </source>
</evidence>
<evidence type="ECO:0000256" key="3">
    <source>
        <dbReference type="SAM" id="SignalP"/>
    </source>
</evidence>
<dbReference type="InterPro" id="IPR036873">
    <property type="entry name" value="Rhodanese-like_dom_sf"/>
</dbReference>
<evidence type="ECO:0000256" key="1">
    <source>
        <dbReference type="ARBA" id="ARBA00022737"/>
    </source>
</evidence>
<dbReference type="SUPFAM" id="SSF52821">
    <property type="entry name" value="Rhodanese/Cell cycle control phosphatase"/>
    <property type="match status" value="2"/>
</dbReference>
<feature type="domain" description="Rhodanese" evidence="4">
    <location>
        <begin position="38"/>
        <end position="156"/>
    </location>
</feature>
<dbReference type="InterPro" id="IPR051126">
    <property type="entry name" value="Thiosulfate_sulfurtransferase"/>
</dbReference>
<feature type="signal peptide" evidence="3">
    <location>
        <begin position="1"/>
        <end position="20"/>
    </location>
</feature>
<dbReference type="Pfam" id="PF00581">
    <property type="entry name" value="Rhodanese"/>
    <property type="match status" value="2"/>
</dbReference>
<evidence type="ECO:0000256" key="2">
    <source>
        <dbReference type="SAM" id="MobiDB-lite"/>
    </source>
</evidence>
<dbReference type="EMBL" id="QFWV02000004">
    <property type="protein sequence ID" value="RKF07252.1"/>
    <property type="molecule type" value="Genomic_DNA"/>
</dbReference>
<comment type="caution">
    <text evidence="5">The sequence shown here is derived from an EMBL/GenBank/DDBJ whole genome shotgun (WGS) entry which is preliminary data.</text>
</comment>
<organism evidence="5 6">
    <name type="scientific">Oceaniradius stylonematis</name>
    <dbReference type="NCBI Taxonomy" id="2184161"/>
    <lineage>
        <taxon>Bacteria</taxon>
        <taxon>Pseudomonadati</taxon>
        <taxon>Pseudomonadota</taxon>
        <taxon>Alphaproteobacteria</taxon>
        <taxon>Hyphomicrobiales</taxon>
        <taxon>Ahrensiaceae</taxon>
        <taxon>Oceaniradius</taxon>
    </lineage>
</organism>
<feature type="chain" id="PRO_5018765725" evidence="3">
    <location>
        <begin position="21"/>
        <end position="306"/>
    </location>
</feature>
<evidence type="ECO:0000313" key="6">
    <source>
        <dbReference type="Proteomes" id="UP000246132"/>
    </source>
</evidence>
<sequence length="306" mass="32593">MNRINIAIAALAASAMPALAHDGAGPLVSAQWLIDHAGNDDIVIVDIRANVENTDLGDSPYIEGAVSAPYNTAGWRTEIDGVPGKIPAIEDVTGLIESLGIDNDDHVVIVPWGTDSTEFGSATRVYWTFRYLGHDDVSILDGGWRQYDAVGGARVAEPVTAEVSEFEVTLNEAVLATTDDVLAALDDGTKLVDGRPVEQFRGETKSPVAAAPGTIPGSVNLPHSEFYSAEFALFAQPETVQALVEAVGVRADEANITFCNTGHWASVAWFGLSEVLGNEQSAMYDGSMSEWTQDPSRPLDPPRAIQ</sequence>
<reference evidence="5 6" key="1">
    <citation type="journal article" date="2018" name="Int. J. Syst. Bacteriol.">
        <title>Oceaniradius stylonemae gen. nov., sp. nov., isolated from a red alga, Stylonema cornu-cervi.</title>
        <authorList>
            <person name="Jeong S."/>
        </authorList>
    </citation>
    <scope>NUCLEOTIDE SEQUENCE [LARGE SCALE GENOMIC DNA]</scope>
    <source>
        <strain evidence="5 6">StC1</strain>
    </source>
</reference>
<keyword evidence="5" id="KW-0808">Transferase</keyword>
<dbReference type="CDD" id="cd01449">
    <property type="entry name" value="TST_Repeat_2"/>
    <property type="match status" value="1"/>
</dbReference>
<dbReference type="Proteomes" id="UP000246132">
    <property type="component" value="Unassembled WGS sequence"/>
</dbReference>
<dbReference type="CDD" id="cd01448">
    <property type="entry name" value="TST_Repeat_1"/>
    <property type="match status" value="1"/>
</dbReference>
<feature type="region of interest" description="Disordered" evidence="2">
    <location>
        <begin position="286"/>
        <end position="306"/>
    </location>
</feature>
<dbReference type="SMART" id="SM00450">
    <property type="entry name" value="RHOD"/>
    <property type="match status" value="2"/>
</dbReference>
<keyword evidence="1" id="KW-0677">Repeat</keyword>
<proteinExistence type="predicted"/>
<evidence type="ECO:0000313" key="5">
    <source>
        <dbReference type="EMBL" id="RKF07252.1"/>
    </source>
</evidence>
<dbReference type="PROSITE" id="PS50206">
    <property type="entry name" value="RHODANESE_3"/>
    <property type="match status" value="2"/>
</dbReference>
<dbReference type="Gene3D" id="3.40.250.10">
    <property type="entry name" value="Rhodanese-like domain"/>
    <property type="match status" value="2"/>
</dbReference>
<keyword evidence="6" id="KW-1185">Reference proteome</keyword>
<gene>
    <name evidence="5" type="ORF">DEM25_005290</name>
</gene>
<dbReference type="PANTHER" id="PTHR43855">
    <property type="entry name" value="THIOSULFATE SULFURTRANSFERASE"/>
    <property type="match status" value="1"/>
</dbReference>
<accession>A0A3A8AAB4</accession>
<dbReference type="OrthoDB" id="9781034at2"/>
<name>A0A3A8AAB4_9HYPH</name>
<dbReference type="InterPro" id="IPR001763">
    <property type="entry name" value="Rhodanese-like_dom"/>
</dbReference>
<feature type="domain" description="Rhodanese" evidence="4">
    <location>
        <begin position="185"/>
        <end position="300"/>
    </location>
</feature>
<dbReference type="RefSeq" id="WP_109767051.1">
    <property type="nucleotide sequence ID" value="NZ_CP159474.1"/>
</dbReference>
<dbReference type="GO" id="GO:0016740">
    <property type="term" value="F:transferase activity"/>
    <property type="evidence" value="ECO:0007669"/>
    <property type="project" value="UniProtKB-KW"/>
</dbReference>
<dbReference type="AlphaFoldDB" id="A0A3A8AAB4"/>